<evidence type="ECO:0000256" key="6">
    <source>
        <dbReference type="ARBA" id="ARBA00023002"/>
    </source>
</evidence>
<dbReference type="InterPro" id="IPR050450">
    <property type="entry name" value="COX15/CtaA_HemeA_synthase"/>
</dbReference>
<dbReference type="EMBL" id="JADEYS010000005">
    <property type="protein sequence ID" value="MBE9397052.1"/>
    <property type="molecule type" value="Genomic_DNA"/>
</dbReference>
<dbReference type="GO" id="GO:0016020">
    <property type="term" value="C:membrane"/>
    <property type="evidence" value="ECO:0007669"/>
    <property type="project" value="UniProtKB-SubCell"/>
</dbReference>
<evidence type="ECO:0000256" key="7">
    <source>
        <dbReference type="ARBA" id="ARBA00023004"/>
    </source>
</evidence>
<name>A0A8J7FA30_9GAMM</name>
<dbReference type="GO" id="GO:0006784">
    <property type="term" value="P:heme A biosynthetic process"/>
    <property type="evidence" value="ECO:0007669"/>
    <property type="project" value="InterPro"/>
</dbReference>
<evidence type="ECO:0000313" key="13">
    <source>
        <dbReference type="EMBL" id="MBE9397052.1"/>
    </source>
</evidence>
<feature type="transmembrane region" description="Helical" evidence="12">
    <location>
        <begin position="173"/>
        <end position="191"/>
    </location>
</feature>
<dbReference type="InterPro" id="IPR003780">
    <property type="entry name" value="COX15/CtaA_fam"/>
</dbReference>
<comment type="pathway">
    <text evidence="11">Porphyrin-containing compound metabolism.</text>
</comment>
<reference evidence="13" key="1">
    <citation type="submission" date="2020-10" db="EMBL/GenBank/DDBJ databases">
        <title>Bacterium isolated from coastal waters sediment.</title>
        <authorList>
            <person name="Chen R.-J."/>
            <person name="Lu D.-C."/>
            <person name="Zhu K.-L."/>
            <person name="Du Z.-J."/>
        </authorList>
    </citation>
    <scope>NUCLEOTIDE SEQUENCE</scope>
    <source>
        <strain evidence="13">N1Y112</strain>
    </source>
</reference>
<keyword evidence="8" id="KW-0350">Heme biosynthesis</keyword>
<evidence type="ECO:0000256" key="8">
    <source>
        <dbReference type="ARBA" id="ARBA00023133"/>
    </source>
</evidence>
<keyword evidence="3 12" id="KW-0812">Transmembrane</keyword>
<protein>
    <submittedName>
        <fullName evidence="13">COX15/CtaA family protein</fullName>
    </submittedName>
</protein>
<evidence type="ECO:0000256" key="10">
    <source>
        <dbReference type="ARBA" id="ARBA00023157"/>
    </source>
</evidence>
<feature type="transmembrane region" description="Helical" evidence="12">
    <location>
        <begin position="130"/>
        <end position="152"/>
    </location>
</feature>
<dbReference type="Proteomes" id="UP000640333">
    <property type="component" value="Unassembled WGS sequence"/>
</dbReference>
<dbReference type="PANTHER" id="PTHR35457:SF1">
    <property type="entry name" value="HEME A SYNTHASE"/>
    <property type="match status" value="1"/>
</dbReference>
<keyword evidence="5 12" id="KW-1133">Transmembrane helix</keyword>
<feature type="transmembrane region" description="Helical" evidence="12">
    <location>
        <begin position="272"/>
        <end position="297"/>
    </location>
</feature>
<accession>A0A8J7FA30</accession>
<evidence type="ECO:0000256" key="3">
    <source>
        <dbReference type="ARBA" id="ARBA00022692"/>
    </source>
</evidence>
<evidence type="ECO:0000313" key="14">
    <source>
        <dbReference type="Proteomes" id="UP000640333"/>
    </source>
</evidence>
<gene>
    <name evidence="13" type="ORF">IOQ59_07225</name>
</gene>
<organism evidence="13 14">
    <name type="scientific">Pontibacterium sinense</name>
    <dbReference type="NCBI Taxonomy" id="2781979"/>
    <lineage>
        <taxon>Bacteria</taxon>
        <taxon>Pseudomonadati</taxon>
        <taxon>Pseudomonadota</taxon>
        <taxon>Gammaproteobacteria</taxon>
        <taxon>Oceanospirillales</taxon>
        <taxon>Oceanospirillaceae</taxon>
        <taxon>Pontibacterium</taxon>
    </lineage>
</organism>
<feature type="transmembrane region" description="Helical" evidence="12">
    <location>
        <begin position="107"/>
        <end position="124"/>
    </location>
</feature>
<keyword evidence="7" id="KW-0408">Iron</keyword>
<evidence type="ECO:0000256" key="11">
    <source>
        <dbReference type="ARBA" id="ARBA00023444"/>
    </source>
</evidence>
<evidence type="ECO:0000256" key="1">
    <source>
        <dbReference type="ARBA" id="ARBA00004141"/>
    </source>
</evidence>
<feature type="transmembrane region" description="Helical" evidence="12">
    <location>
        <begin position="245"/>
        <end position="265"/>
    </location>
</feature>
<feature type="transmembrane region" description="Helical" evidence="12">
    <location>
        <begin position="303"/>
        <end position="321"/>
    </location>
</feature>
<proteinExistence type="predicted"/>
<evidence type="ECO:0000256" key="9">
    <source>
        <dbReference type="ARBA" id="ARBA00023136"/>
    </source>
</evidence>
<evidence type="ECO:0000256" key="5">
    <source>
        <dbReference type="ARBA" id="ARBA00022989"/>
    </source>
</evidence>
<dbReference type="RefSeq" id="WP_193952598.1">
    <property type="nucleotide sequence ID" value="NZ_JADEYS010000005.1"/>
</dbReference>
<keyword evidence="2" id="KW-1003">Cell membrane</keyword>
<comment type="subcellular location">
    <subcellularLocation>
        <location evidence="1">Membrane</location>
        <topology evidence="1">Multi-pass membrane protein</topology>
    </subcellularLocation>
</comment>
<keyword evidence="14" id="KW-1185">Reference proteome</keyword>
<keyword evidence="6" id="KW-0560">Oxidoreductase</keyword>
<dbReference type="PANTHER" id="PTHR35457">
    <property type="entry name" value="HEME A SYNTHASE"/>
    <property type="match status" value="1"/>
</dbReference>
<keyword evidence="9 12" id="KW-0472">Membrane</keyword>
<keyword evidence="10" id="KW-1015">Disulfide bond</keyword>
<dbReference type="AlphaFoldDB" id="A0A8J7FA30"/>
<evidence type="ECO:0000256" key="12">
    <source>
        <dbReference type="SAM" id="Phobius"/>
    </source>
</evidence>
<dbReference type="Pfam" id="PF02628">
    <property type="entry name" value="COX15-CtaA"/>
    <property type="match status" value="1"/>
</dbReference>
<keyword evidence="4" id="KW-0479">Metal-binding</keyword>
<feature type="transmembrane region" description="Helical" evidence="12">
    <location>
        <begin position="78"/>
        <end position="95"/>
    </location>
</feature>
<evidence type="ECO:0000256" key="4">
    <source>
        <dbReference type="ARBA" id="ARBA00022723"/>
    </source>
</evidence>
<comment type="caution">
    <text evidence="13">The sequence shown here is derived from an EMBL/GenBank/DDBJ whole genome shotgun (WGS) entry which is preliminary data.</text>
</comment>
<dbReference type="GO" id="GO:0046872">
    <property type="term" value="F:metal ion binding"/>
    <property type="evidence" value="ECO:0007669"/>
    <property type="project" value="UniProtKB-KW"/>
</dbReference>
<sequence>MERVLRLCHLAILLALVVVLLGAWTRINDAGLGCPDWPGCYGEWILPSDTQQLASAQELYPEQPIVAAKGWLEMVHRYAAGMLGLLIAAIAWLAWQQRHRPESPLKLSIALLGLVIVQAAFGMWTVTLKLLPQVVTLHLLGGLLTLTLLLVLRYRLIRVKARHRLSSSNRQRLVAVGAMLLFAQIMLGGWTSSNYAGWACTDWLLCERNEQVNFDYSGGFSLPAYTGQSHEGGLKDRESRAAIQVVHRFGAVMVSLYLLALCLILKKQRALLFPLSAIAIILIGQNVLGMLNVAWGLPRYMAIAHHGGAVALLVSLVWLYSRIGLLREGVRHA</sequence>
<dbReference type="GO" id="GO:0016491">
    <property type="term" value="F:oxidoreductase activity"/>
    <property type="evidence" value="ECO:0007669"/>
    <property type="project" value="UniProtKB-KW"/>
</dbReference>
<evidence type="ECO:0000256" key="2">
    <source>
        <dbReference type="ARBA" id="ARBA00022475"/>
    </source>
</evidence>